<dbReference type="InParanoid" id="A0A5S9MRJ1"/>
<dbReference type="EMBL" id="BX284601">
    <property type="protein sequence ID" value="CAA0059100.1"/>
    <property type="molecule type" value="Genomic_DNA"/>
</dbReference>
<feature type="transmembrane region" description="Helical" evidence="1">
    <location>
        <begin position="63"/>
        <end position="81"/>
    </location>
</feature>
<gene>
    <name evidence="2" type="ORF">CELE_M01G12.15</name>
    <name evidence="2 4" type="ORF">M01G12.15</name>
</gene>
<proteinExistence type="predicted"/>
<evidence type="ECO:0000313" key="3">
    <source>
        <dbReference type="Proteomes" id="UP000001940"/>
    </source>
</evidence>
<dbReference type="AGR" id="WB:WBGene00305047"/>
<feature type="transmembrane region" description="Helical" evidence="1">
    <location>
        <begin position="23"/>
        <end position="42"/>
    </location>
</feature>
<feature type="transmembrane region" description="Helical" evidence="1">
    <location>
        <begin position="258"/>
        <end position="275"/>
    </location>
</feature>
<dbReference type="AlphaFoldDB" id="A0A5S9MRJ1"/>
<feature type="transmembrane region" description="Helical" evidence="1">
    <location>
        <begin position="172"/>
        <end position="189"/>
    </location>
</feature>
<feature type="transmembrane region" description="Helical" evidence="1">
    <location>
        <begin position="101"/>
        <end position="126"/>
    </location>
</feature>
<evidence type="ECO:0000313" key="2">
    <source>
        <dbReference type="EMBL" id="CAA0059100.1"/>
    </source>
</evidence>
<evidence type="ECO:0000256" key="1">
    <source>
        <dbReference type="SAM" id="Phobius"/>
    </source>
</evidence>
<keyword evidence="1 2" id="KW-0812">Transmembrane</keyword>
<feature type="transmembrane region" description="Helical" evidence="1">
    <location>
        <begin position="210"/>
        <end position="238"/>
    </location>
</feature>
<protein>
    <submittedName>
        <fullName evidence="2">Transmembrane protein</fullName>
    </submittedName>
</protein>
<dbReference type="WormBase" id="M01G12.15">
    <property type="protein sequence ID" value="CE53878"/>
    <property type="gene ID" value="WBGene00305047"/>
</dbReference>
<dbReference type="Proteomes" id="UP000001940">
    <property type="component" value="Chromosome I"/>
</dbReference>
<reference evidence="2 3" key="1">
    <citation type="journal article" date="1998" name="Science">
        <title>Genome sequence of the nematode C. elegans: a platform for investigating biology.</title>
        <authorList>
            <consortium name="The C. elegans sequencing consortium"/>
            <person name="Sulson J.E."/>
            <person name="Waterston R."/>
        </authorList>
    </citation>
    <scope>NUCLEOTIDE SEQUENCE [LARGE SCALE GENOMIC DNA]</scope>
    <source>
        <strain evidence="2 3">Bristol N2</strain>
    </source>
</reference>
<accession>A0A5S9MRJ1</accession>
<dbReference type="FunCoup" id="A0A5S9MRJ1">
    <property type="interactions" value="252"/>
</dbReference>
<name>A0A5S9MRJ1_CAEEL</name>
<keyword evidence="1" id="KW-0472">Membrane</keyword>
<keyword evidence="1" id="KW-1133">Transmembrane helix</keyword>
<sequence>MHIYTLNRDFQSTLKATELEQQFNITLFHLWFPVLTLVLYLFKLIKGQSAQFTPFKFFKSRSTYAILTIIFLACLHTSTPLEDPTLQFLNNCLELWAALQSFIVLSAVLIQLIFLIANLPSLYFCCMDVFLCRKKSTWLFIGILLILRSTFFTTTTVVEIDGKFVTFDFLEVFLYFFNVILMICLLKRWKMNLVEKFPQNITKHMDYTPVNISIFLNCFVSIAFYGLFQLLSFILALITYHPNLETSPLNLYRSILNLYYMPFIWTWAVTISYSNRVQKLLEEYKNGLEIVENDVEMQMEPVAEPSASRRGSIVTDLSILEFDGI</sequence>
<evidence type="ECO:0000313" key="4">
    <source>
        <dbReference type="WormBase" id="M01G12.15"/>
    </source>
</evidence>
<organism evidence="2 3">
    <name type="scientific">Caenorhabditis elegans</name>
    <dbReference type="NCBI Taxonomy" id="6239"/>
    <lineage>
        <taxon>Eukaryota</taxon>
        <taxon>Metazoa</taxon>
        <taxon>Ecdysozoa</taxon>
        <taxon>Nematoda</taxon>
        <taxon>Chromadorea</taxon>
        <taxon>Rhabditida</taxon>
        <taxon>Rhabditina</taxon>
        <taxon>Rhabditomorpha</taxon>
        <taxon>Rhabditoidea</taxon>
        <taxon>Rhabditidae</taxon>
        <taxon>Peloderinae</taxon>
        <taxon>Caenorhabditis</taxon>
    </lineage>
</organism>
<feature type="transmembrane region" description="Helical" evidence="1">
    <location>
        <begin position="138"/>
        <end position="160"/>
    </location>
</feature>
<keyword evidence="3" id="KW-1185">Reference proteome</keyword>